<keyword evidence="2 6" id="KW-0813">Transport</keyword>
<feature type="transmembrane region" description="Helical" evidence="6">
    <location>
        <begin position="130"/>
        <end position="151"/>
    </location>
</feature>
<accession>A0A154WG65</accession>
<dbReference type="OrthoDB" id="9779554at2"/>
<feature type="transmembrane region" description="Helical" evidence="6">
    <location>
        <begin position="252"/>
        <end position="275"/>
    </location>
</feature>
<feature type="transmembrane region" description="Helical" evidence="6">
    <location>
        <begin position="189"/>
        <end position="211"/>
    </location>
</feature>
<keyword evidence="6" id="KW-0592">Phosphate transport</keyword>
<evidence type="ECO:0000256" key="6">
    <source>
        <dbReference type="RuleBase" id="RU363058"/>
    </source>
</evidence>
<evidence type="ECO:0000256" key="2">
    <source>
        <dbReference type="ARBA" id="ARBA00022448"/>
    </source>
</evidence>
<dbReference type="GO" id="GO:0016020">
    <property type="term" value="C:membrane"/>
    <property type="evidence" value="ECO:0007669"/>
    <property type="project" value="UniProtKB-SubCell"/>
</dbReference>
<dbReference type="PANTHER" id="PTHR11101:SF80">
    <property type="entry name" value="PHOSPHATE TRANSPORTER"/>
    <property type="match status" value="1"/>
</dbReference>
<keyword evidence="8" id="KW-1185">Reference proteome</keyword>
<evidence type="ECO:0000256" key="3">
    <source>
        <dbReference type="ARBA" id="ARBA00022692"/>
    </source>
</evidence>
<feature type="transmembrane region" description="Helical" evidence="6">
    <location>
        <begin position="407"/>
        <end position="423"/>
    </location>
</feature>
<dbReference type="RefSeq" id="WP_067552130.1">
    <property type="nucleotide sequence ID" value="NZ_LPXN01000021.1"/>
</dbReference>
<protein>
    <recommendedName>
        <fullName evidence="6">Phosphate transporter</fullName>
    </recommendedName>
</protein>
<dbReference type="Proteomes" id="UP000076400">
    <property type="component" value="Unassembled WGS sequence"/>
</dbReference>
<feature type="transmembrane region" description="Helical" evidence="6">
    <location>
        <begin position="26"/>
        <end position="46"/>
    </location>
</feature>
<dbReference type="PANTHER" id="PTHR11101">
    <property type="entry name" value="PHOSPHATE TRANSPORTER"/>
    <property type="match status" value="1"/>
</dbReference>
<evidence type="ECO:0000313" key="7">
    <source>
        <dbReference type="EMBL" id="KZD12502.1"/>
    </source>
</evidence>
<feature type="transmembrane region" description="Helical" evidence="6">
    <location>
        <begin position="296"/>
        <end position="314"/>
    </location>
</feature>
<feature type="transmembrane region" description="Helical" evidence="6">
    <location>
        <begin position="223"/>
        <end position="246"/>
    </location>
</feature>
<sequence length="500" mass="52076">MSKTALDKDLRKLDRMEAATHATSRSLAPLGIAVVFLVGAAAWTSVTFQGGPYGYLVVISAVIVGYMALNIGANDVANNMGPAVGAKALTMGGALVIAALAEASGALLAGGDVVSTVANDLLRADTALEGRSLVFVMLAALLASALWVNLATILGAPVSTTHAVVGGVVGAGIAAAGFGVVVWPTIGTIAASWVISPVLGGIFSALFLALIRKTILQRKDRIAAARCWVPILVAAMAGIFAAYLATKGLRRVWSPGAGLVLTIGLGCAILVWLAARPWIRQRSRGMENRKRHVSRLFRLPLVCAAALLSFAHGANDVANAVGPFAAIVAVLQNGGAAAGELELPVWVLAIGAIGLALGLALFGPRLIRTVGEKITKMNETRAYCVALSAAITVLFASALGLPVSSTHIAVGAIFGVGFLREFYSNRRLQSELVPVRAIGIDAGRLNASPEEAVAKYRRRERRRLVRRRHVLQIVAAWVFTVPATAVLSGVLYLLLAALML</sequence>
<dbReference type="GO" id="GO:0035435">
    <property type="term" value="P:phosphate ion transmembrane transport"/>
    <property type="evidence" value="ECO:0007669"/>
    <property type="project" value="TreeGrafter"/>
</dbReference>
<reference evidence="7 8" key="1">
    <citation type="submission" date="2015-12" db="EMBL/GenBank/DDBJ databases">
        <title>Genome sequence of Oceanibaculum pacificum MCCC 1A02656.</title>
        <authorList>
            <person name="Lu L."/>
            <person name="Lai Q."/>
            <person name="Shao Z."/>
            <person name="Qian P."/>
        </authorList>
    </citation>
    <scope>NUCLEOTIDE SEQUENCE [LARGE SCALE GENOMIC DNA]</scope>
    <source>
        <strain evidence="7 8">MCCC 1A02656</strain>
    </source>
</reference>
<feature type="transmembrane region" description="Helical" evidence="6">
    <location>
        <begin position="470"/>
        <end position="495"/>
    </location>
</feature>
<organism evidence="7 8">
    <name type="scientific">Oceanibaculum pacificum</name>
    <dbReference type="NCBI Taxonomy" id="580166"/>
    <lineage>
        <taxon>Bacteria</taxon>
        <taxon>Pseudomonadati</taxon>
        <taxon>Pseudomonadota</taxon>
        <taxon>Alphaproteobacteria</taxon>
        <taxon>Rhodospirillales</taxon>
        <taxon>Oceanibaculaceae</taxon>
        <taxon>Oceanibaculum</taxon>
    </lineage>
</organism>
<dbReference type="EMBL" id="LPXN01000021">
    <property type="protein sequence ID" value="KZD12502.1"/>
    <property type="molecule type" value="Genomic_DNA"/>
</dbReference>
<comment type="similarity">
    <text evidence="6">Belongs to the inorganic phosphate transporter (PiT) (TC 2.A.20) family.</text>
</comment>
<feature type="transmembrane region" description="Helical" evidence="6">
    <location>
        <begin position="52"/>
        <end position="69"/>
    </location>
</feature>
<dbReference type="InterPro" id="IPR001204">
    <property type="entry name" value="Phos_transporter"/>
</dbReference>
<feature type="transmembrane region" description="Helical" evidence="6">
    <location>
        <begin position="163"/>
        <end position="183"/>
    </location>
</feature>
<comment type="caution">
    <text evidence="7">The sequence shown here is derived from an EMBL/GenBank/DDBJ whole genome shotgun (WGS) entry which is preliminary data.</text>
</comment>
<dbReference type="Pfam" id="PF01384">
    <property type="entry name" value="PHO4"/>
    <property type="match status" value="1"/>
</dbReference>
<evidence type="ECO:0000256" key="5">
    <source>
        <dbReference type="ARBA" id="ARBA00023136"/>
    </source>
</evidence>
<dbReference type="AlphaFoldDB" id="A0A154WG65"/>
<evidence type="ECO:0000313" key="8">
    <source>
        <dbReference type="Proteomes" id="UP000076400"/>
    </source>
</evidence>
<keyword evidence="3 6" id="KW-0812">Transmembrane</keyword>
<keyword evidence="4 6" id="KW-1133">Transmembrane helix</keyword>
<dbReference type="GO" id="GO:0005315">
    <property type="term" value="F:phosphate transmembrane transporter activity"/>
    <property type="evidence" value="ECO:0007669"/>
    <property type="project" value="InterPro"/>
</dbReference>
<feature type="transmembrane region" description="Helical" evidence="6">
    <location>
        <begin position="382"/>
        <end position="401"/>
    </location>
</feature>
<comment type="subcellular location">
    <subcellularLocation>
        <location evidence="1 6">Membrane</location>
        <topology evidence="1 6">Multi-pass membrane protein</topology>
    </subcellularLocation>
</comment>
<feature type="transmembrane region" description="Helical" evidence="6">
    <location>
        <begin position="343"/>
        <end position="362"/>
    </location>
</feature>
<evidence type="ECO:0000256" key="1">
    <source>
        <dbReference type="ARBA" id="ARBA00004141"/>
    </source>
</evidence>
<keyword evidence="5 6" id="KW-0472">Membrane</keyword>
<dbReference type="STRING" id="580166.AUP43_16230"/>
<evidence type="ECO:0000256" key="4">
    <source>
        <dbReference type="ARBA" id="ARBA00022989"/>
    </source>
</evidence>
<proteinExistence type="inferred from homology"/>
<gene>
    <name evidence="7" type="ORF">AUP43_16230</name>
</gene>
<name>A0A154WG65_9PROT</name>
<feature type="transmembrane region" description="Helical" evidence="6">
    <location>
        <begin position="89"/>
        <end position="110"/>
    </location>
</feature>